<dbReference type="Proteomes" id="UP000677234">
    <property type="component" value="Chromosome"/>
</dbReference>
<dbReference type="EMBL" id="CP073708">
    <property type="protein sequence ID" value="QUO43465.1"/>
    <property type="molecule type" value="Genomic_DNA"/>
</dbReference>
<evidence type="ECO:0000313" key="2">
    <source>
        <dbReference type="Proteomes" id="UP000677234"/>
    </source>
</evidence>
<accession>A0ABX7ZAS1</accession>
<name>A0ABX7ZAS1_9BACL</name>
<reference evidence="1" key="1">
    <citation type="submission" date="2021-04" db="EMBL/GenBank/DDBJ databases">
        <title>Brevibacillus composti FJAT-54423, complete genome.</title>
        <authorList>
            <person name="Tang R."/>
        </authorList>
    </citation>
    <scope>NUCLEOTIDE SEQUENCE</scope>
    <source>
        <strain evidence="1">FJAT-54424</strain>
    </source>
</reference>
<keyword evidence="2" id="KW-1185">Reference proteome</keyword>
<dbReference type="RefSeq" id="WP_212138916.1">
    <property type="nucleotide sequence ID" value="NZ_CP073708.1"/>
</dbReference>
<evidence type="ECO:0000313" key="1">
    <source>
        <dbReference type="EMBL" id="QUO43465.1"/>
    </source>
</evidence>
<proteinExistence type="predicted"/>
<organism evidence="1 2">
    <name type="scientific">Brevibacillus composti</name>
    <dbReference type="NCBI Taxonomy" id="2796470"/>
    <lineage>
        <taxon>Bacteria</taxon>
        <taxon>Bacillati</taxon>
        <taxon>Bacillota</taxon>
        <taxon>Bacilli</taxon>
        <taxon>Bacillales</taxon>
        <taxon>Paenibacillaceae</taxon>
        <taxon>Brevibacillus</taxon>
    </lineage>
</organism>
<protein>
    <submittedName>
        <fullName evidence="1">Uncharacterized protein</fullName>
    </submittedName>
</protein>
<gene>
    <name evidence="1" type="ORF">KDJ56_11190</name>
</gene>
<sequence length="458" mass="52281">MRKFADDLFAWAHGIFKKRPRKEDMDIFKLTGVIGKMLDDAKLAIFRVRELKYILTSEGRALDLHGIDRKMPRLAGESDESYRKRLLAAYDLYREGGTEPGMKRVLESLGYPNAEIYPLYREKYKFHFHDGKLFMDGTHAMTAKEDGANVDYLSKWSQFIVYLNASDETLLQRDRDRLIHMINKAKPIESKLYAFMFSFAADAIYYLRHAGSASILSPAYLLNRPQGYLMNGRRVMDGSIDMRNAFAKSFATLSSYTRIDRQVYALHDGKHEMNGILVMSPSPHVIHSAEIAIGSTANVLMEPKYQQPATVFESSVHSPFHAPRMDGAVGMDGSQDRMREDGVAYQLRSTFSSTTKGGAAGSMGKVLFMDGRHLRFMDGQNRMVNDQLMDGDVRMDGSRSMRPIMTHLTHAEVMDGRHLLGGFWRMDGTARMQRHFMRHEKVALTVRRNGYVVERRAI</sequence>